<feature type="transmembrane region" description="Helical" evidence="1">
    <location>
        <begin position="95"/>
        <end position="114"/>
    </location>
</feature>
<comment type="caution">
    <text evidence="2">The sequence shown here is derived from an EMBL/GenBank/DDBJ whole genome shotgun (WGS) entry which is preliminary data.</text>
</comment>
<dbReference type="EMBL" id="BJXX01000149">
    <property type="protein sequence ID" value="GEN35752.1"/>
    <property type="molecule type" value="Genomic_DNA"/>
</dbReference>
<dbReference type="InterPro" id="IPR025671">
    <property type="entry name" value="HXXEE"/>
</dbReference>
<evidence type="ECO:0000256" key="1">
    <source>
        <dbReference type="SAM" id="Phobius"/>
    </source>
</evidence>
<keyword evidence="1" id="KW-0812">Transmembrane</keyword>
<proteinExistence type="predicted"/>
<feature type="transmembrane region" description="Helical" evidence="1">
    <location>
        <begin position="158"/>
        <end position="179"/>
    </location>
</feature>
<protein>
    <recommendedName>
        <fullName evidence="4">HXXEE domain-containing protein</fullName>
    </recommendedName>
</protein>
<evidence type="ECO:0000313" key="2">
    <source>
        <dbReference type="EMBL" id="GEN35752.1"/>
    </source>
</evidence>
<reference evidence="2 3" key="1">
    <citation type="submission" date="2019-07" db="EMBL/GenBank/DDBJ databases">
        <title>Whole genome shotgun sequence of Aneurinibacillus danicus NBRC 102444.</title>
        <authorList>
            <person name="Hosoyama A."/>
            <person name="Uohara A."/>
            <person name="Ohji S."/>
            <person name="Ichikawa N."/>
        </authorList>
    </citation>
    <scope>NUCLEOTIDE SEQUENCE [LARGE SCALE GENOMIC DNA]</scope>
    <source>
        <strain evidence="2 3">NBRC 102444</strain>
    </source>
</reference>
<keyword evidence="1" id="KW-1133">Transmembrane helix</keyword>
<dbReference type="AlphaFoldDB" id="A0A511VEP8"/>
<dbReference type="Proteomes" id="UP000321157">
    <property type="component" value="Unassembled WGS sequence"/>
</dbReference>
<gene>
    <name evidence="2" type="ORF">ADA01nite_32120</name>
</gene>
<organism evidence="2 3">
    <name type="scientific">Aneurinibacillus danicus</name>
    <dbReference type="NCBI Taxonomy" id="267746"/>
    <lineage>
        <taxon>Bacteria</taxon>
        <taxon>Bacillati</taxon>
        <taxon>Bacillota</taxon>
        <taxon>Bacilli</taxon>
        <taxon>Bacillales</taxon>
        <taxon>Paenibacillaceae</taxon>
        <taxon>Aneurinibacillus group</taxon>
        <taxon>Aneurinibacillus</taxon>
    </lineage>
</organism>
<keyword evidence="1" id="KW-0472">Membrane</keyword>
<dbReference type="Pfam" id="PF13787">
    <property type="entry name" value="HXXEE"/>
    <property type="match status" value="1"/>
</dbReference>
<name>A0A511VEP8_9BACL</name>
<evidence type="ECO:0008006" key="4">
    <source>
        <dbReference type="Google" id="ProtNLM"/>
    </source>
</evidence>
<accession>A0A511VEP8</accession>
<evidence type="ECO:0000313" key="3">
    <source>
        <dbReference type="Proteomes" id="UP000321157"/>
    </source>
</evidence>
<feature type="transmembrane region" description="Helical" evidence="1">
    <location>
        <begin position="126"/>
        <end position="146"/>
    </location>
</feature>
<dbReference type="OrthoDB" id="5195477at2"/>
<keyword evidence="3" id="KW-1185">Reference proteome</keyword>
<sequence>MVEWLNQSLEIGTVIWLFPIIFMLHDFEEIFTVESWLNKNKATMYNLLPARLQSFHGFFERRFPIKTAQFSVAVAWIFLLLSAITLFTVQSLPDGGSFLVVYIAALHILFVNVFTHVGQAILYRGYTPGVITAIALLFPYSLYTYYRLLLEGYIDWQVIWTAFPLSIVLLLLIVPGLILGRKVIS</sequence>
<feature type="transmembrane region" description="Helical" evidence="1">
    <location>
        <begin position="70"/>
        <end position="89"/>
    </location>
</feature>
<dbReference type="RefSeq" id="WP_146811269.1">
    <property type="nucleotide sequence ID" value="NZ_BJXX01000149.1"/>
</dbReference>